<accession>A0ABU0TV79</accession>
<feature type="region of interest" description="Disordered" evidence="1">
    <location>
        <begin position="1"/>
        <end position="33"/>
    </location>
</feature>
<keyword evidence="3" id="KW-1185">Reference proteome</keyword>
<comment type="caution">
    <text evidence="2">The sequence shown here is derived from an EMBL/GenBank/DDBJ whole genome shotgun (WGS) entry which is preliminary data.</text>
</comment>
<feature type="compositionally biased region" description="Acidic residues" evidence="1">
    <location>
        <begin position="23"/>
        <end position="33"/>
    </location>
</feature>
<evidence type="ECO:0000313" key="2">
    <source>
        <dbReference type="EMBL" id="MDQ1123554.1"/>
    </source>
</evidence>
<dbReference type="Proteomes" id="UP001226691">
    <property type="component" value="Unassembled WGS sequence"/>
</dbReference>
<reference evidence="2 3" key="1">
    <citation type="submission" date="2023-07" db="EMBL/GenBank/DDBJ databases">
        <title>Functional and genomic diversity of the sorghum phyllosphere microbiome.</title>
        <authorList>
            <person name="Shade A."/>
        </authorList>
    </citation>
    <scope>NUCLEOTIDE SEQUENCE [LARGE SCALE GENOMIC DNA]</scope>
    <source>
        <strain evidence="2 3">SORGH_AS_1207</strain>
    </source>
</reference>
<protein>
    <submittedName>
        <fullName evidence="2">Uncharacterized protein</fullName>
    </submittedName>
</protein>
<evidence type="ECO:0000313" key="3">
    <source>
        <dbReference type="Proteomes" id="UP001226691"/>
    </source>
</evidence>
<sequence length="33" mass="3561">MHLSGTFTDDDGATHLDPVTVDAVEEPDDPYLS</sequence>
<gene>
    <name evidence="2" type="ORF">QE412_002127</name>
</gene>
<evidence type="ECO:0000256" key="1">
    <source>
        <dbReference type="SAM" id="MobiDB-lite"/>
    </source>
</evidence>
<proteinExistence type="predicted"/>
<dbReference type="EMBL" id="JAUTBF010000001">
    <property type="protein sequence ID" value="MDQ1123554.1"/>
    <property type="molecule type" value="Genomic_DNA"/>
</dbReference>
<name>A0ABU0TV79_MICTR</name>
<organism evidence="2 3">
    <name type="scientific">Microbacterium trichothecenolyticum</name>
    <name type="common">Aureobacterium trichothecenolyticum</name>
    <dbReference type="NCBI Taxonomy" id="69370"/>
    <lineage>
        <taxon>Bacteria</taxon>
        <taxon>Bacillati</taxon>
        <taxon>Actinomycetota</taxon>
        <taxon>Actinomycetes</taxon>
        <taxon>Micrococcales</taxon>
        <taxon>Microbacteriaceae</taxon>
        <taxon>Microbacterium</taxon>
    </lineage>
</organism>